<dbReference type="AlphaFoldDB" id="A0A1N7N5U5"/>
<sequence length="274" mass="31592">MGLCMYQDLSSNLKLLCSYYDSIADVCRRLALNRTQFNRYLSGRYKPSPKTMRKLCDFFGVEEYELLLPAAQFERLIQVRPRVVTTSGQPRIEDRHLQMLNNAGSSQMGKYLGYYFEYYMSMACPGMILRNLICIEKRDQGYYYQRTERLKENAGEAVFHSKYLGTALFLTDRIFMMDYEALATNEVTETILIPNYKNRISRLNGLRIGVPASGVRTPSCARVVMEYLGLQVDLRKALGLCGLYELQDEAIEESIKSAVRNVMGDSEWHFSARI</sequence>
<dbReference type="GO" id="GO:0003677">
    <property type="term" value="F:DNA binding"/>
    <property type="evidence" value="ECO:0007669"/>
    <property type="project" value="InterPro"/>
</dbReference>
<dbReference type="SUPFAM" id="SSF47413">
    <property type="entry name" value="lambda repressor-like DNA-binding domains"/>
    <property type="match status" value="1"/>
</dbReference>
<evidence type="ECO:0000313" key="2">
    <source>
        <dbReference type="EMBL" id="SIS93511.1"/>
    </source>
</evidence>
<evidence type="ECO:0000259" key="1">
    <source>
        <dbReference type="PROSITE" id="PS50943"/>
    </source>
</evidence>
<dbReference type="SMART" id="SM00530">
    <property type="entry name" value="HTH_XRE"/>
    <property type="match status" value="1"/>
</dbReference>
<dbReference type="EMBL" id="FTOE01000008">
    <property type="protein sequence ID" value="SIS93511.1"/>
    <property type="molecule type" value="Genomic_DNA"/>
</dbReference>
<keyword evidence="3" id="KW-1185">Reference proteome</keyword>
<dbReference type="CDD" id="cd00093">
    <property type="entry name" value="HTH_XRE"/>
    <property type="match status" value="1"/>
</dbReference>
<dbReference type="PROSITE" id="PS50943">
    <property type="entry name" value="HTH_CROC1"/>
    <property type="match status" value="1"/>
</dbReference>
<feature type="domain" description="HTH cro/C1-type" evidence="1">
    <location>
        <begin position="22"/>
        <end position="66"/>
    </location>
</feature>
<gene>
    <name evidence="2" type="ORF">SAMN05421760_10861</name>
</gene>
<organism evidence="2 3">
    <name type="scientific">Neptunomonas antarctica</name>
    <dbReference type="NCBI Taxonomy" id="619304"/>
    <lineage>
        <taxon>Bacteria</taxon>
        <taxon>Pseudomonadati</taxon>
        <taxon>Pseudomonadota</taxon>
        <taxon>Gammaproteobacteria</taxon>
        <taxon>Oceanospirillales</taxon>
        <taxon>Oceanospirillaceae</taxon>
        <taxon>Neptunomonas</taxon>
    </lineage>
</organism>
<dbReference type="Gene3D" id="1.10.260.40">
    <property type="entry name" value="lambda repressor-like DNA-binding domains"/>
    <property type="match status" value="1"/>
</dbReference>
<dbReference type="STRING" id="619304.SAMN05421760_10861"/>
<accession>A0A1N7N5U5</accession>
<proteinExistence type="predicted"/>
<reference evidence="3" key="1">
    <citation type="submission" date="2017-01" db="EMBL/GenBank/DDBJ databases">
        <authorList>
            <person name="Varghese N."/>
            <person name="Submissions S."/>
        </authorList>
    </citation>
    <scope>NUCLEOTIDE SEQUENCE [LARGE SCALE GENOMIC DNA]</scope>
    <source>
        <strain evidence="3">DSM 22306</strain>
    </source>
</reference>
<dbReference type="Proteomes" id="UP000185999">
    <property type="component" value="Unassembled WGS sequence"/>
</dbReference>
<evidence type="ECO:0000313" key="3">
    <source>
        <dbReference type="Proteomes" id="UP000185999"/>
    </source>
</evidence>
<dbReference type="InterPro" id="IPR001387">
    <property type="entry name" value="Cro/C1-type_HTH"/>
</dbReference>
<dbReference type="InterPro" id="IPR010982">
    <property type="entry name" value="Lambda_DNA-bd_dom_sf"/>
</dbReference>
<protein>
    <recommendedName>
        <fullName evidence="1">HTH cro/C1-type domain-containing protein</fullName>
    </recommendedName>
</protein>
<name>A0A1N7N5U5_9GAMM</name>